<dbReference type="RefSeq" id="WP_162033587.1">
    <property type="nucleotide sequence ID" value="NZ_CACVBR010000032.1"/>
</dbReference>
<dbReference type="InterPro" id="IPR002711">
    <property type="entry name" value="HNH"/>
</dbReference>
<reference evidence="2 3" key="1">
    <citation type="submission" date="2020-01" db="EMBL/GenBank/DDBJ databases">
        <authorList>
            <person name="Rodrigo-Torres L."/>
            <person name="Arahal R. D."/>
            <person name="Lucena T."/>
        </authorList>
    </citation>
    <scope>NUCLEOTIDE SEQUENCE [LARGE SCALE GENOMIC DNA]</scope>
    <source>
        <strain evidence="2 3">CECT 9293</strain>
    </source>
</reference>
<dbReference type="Pfam" id="PF01844">
    <property type="entry name" value="HNH"/>
    <property type="match status" value="1"/>
</dbReference>
<dbReference type="EMBL" id="CACVBR010000032">
    <property type="protein sequence ID" value="CAA7196838.1"/>
    <property type="molecule type" value="Genomic_DNA"/>
</dbReference>
<gene>
    <name evidence="2" type="ORF">CHRY9293_02905</name>
</gene>
<protein>
    <recommendedName>
        <fullName evidence="1">HNH nuclease domain-containing protein</fullName>
    </recommendedName>
</protein>
<accession>A0A6N4XDZ4</accession>
<dbReference type="GO" id="GO:0008270">
    <property type="term" value="F:zinc ion binding"/>
    <property type="evidence" value="ECO:0007669"/>
    <property type="project" value="InterPro"/>
</dbReference>
<dbReference type="Gene3D" id="1.10.30.50">
    <property type="match status" value="1"/>
</dbReference>
<keyword evidence="3" id="KW-1185">Reference proteome</keyword>
<dbReference type="InterPro" id="IPR003615">
    <property type="entry name" value="HNH_nuc"/>
</dbReference>
<evidence type="ECO:0000259" key="1">
    <source>
        <dbReference type="SMART" id="SM00507"/>
    </source>
</evidence>
<feature type="domain" description="HNH nuclease" evidence="1">
    <location>
        <begin position="6"/>
        <end position="63"/>
    </location>
</feature>
<evidence type="ECO:0000313" key="3">
    <source>
        <dbReference type="Proteomes" id="UP000445144"/>
    </source>
</evidence>
<dbReference type="CDD" id="cd00085">
    <property type="entry name" value="HNHc"/>
    <property type="match status" value="1"/>
</dbReference>
<dbReference type="AlphaFoldDB" id="A0A6N4XDZ4"/>
<dbReference type="GO" id="GO:0004519">
    <property type="term" value="F:endonuclease activity"/>
    <property type="evidence" value="ECO:0007669"/>
    <property type="project" value="InterPro"/>
</dbReference>
<proteinExistence type="predicted"/>
<organism evidence="2 3">
    <name type="scientific">Chryseobacterium potabilaquae</name>
    <dbReference type="NCBI Taxonomy" id="2675057"/>
    <lineage>
        <taxon>Bacteria</taxon>
        <taxon>Pseudomonadati</taxon>
        <taxon>Bacteroidota</taxon>
        <taxon>Flavobacteriia</taxon>
        <taxon>Flavobacteriales</taxon>
        <taxon>Weeksellaceae</taxon>
        <taxon>Chryseobacterium group</taxon>
        <taxon>Chryseobacterium</taxon>
    </lineage>
</organism>
<dbReference type="SMART" id="SM00507">
    <property type="entry name" value="HNHc"/>
    <property type="match status" value="1"/>
</dbReference>
<evidence type="ECO:0000313" key="2">
    <source>
        <dbReference type="EMBL" id="CAA7196838.1"/>
    </source>
</evidence>
<sequence length="87" mass="10423">MEKHTKVYTEFFPAHNGFYYCEICHKQAHDIHHIIRRSEFGTKTKDQQDNIENLIALCRICHEKAHANILTKEHLAEIHQKTIKIWK</sequence>
<name>A0A6N4XDZ4_9FLAO</name>
<dbReference type="GO" id="GO:0003676">
    <property type="term" value="F:nucleic acid binding"/>
    <property type="evidence" value="ECO:0007669"/>
    <property type="project" value="InterPro"/>
</dbReference>
<dbReference type="Proteomes" id="UP000445144">
    <property type="component" value="Unassembled WGS sequence"/>
</dbReference>